<dbReference type="CDD" id="cd00609">
    <property type="entry name" value="AAT_like"/>
    <property type="match status" value="1"/>
</dbReference>
<evidence type="ECO:0000259" key="4">
    <source>
        <dbReference type="Pfam" id="PF00155"/>
    </source>
</evidence>
<protein>
    <submittedName>
        <fullName evidence="5">Succinyldiaminopimelate transaminase</fullName>
        <ecNumber evidence="5">2.6.1.17</ecNumber>
    </submittedName>
</protein>
<dbReference type="EC" id="2.6.1.17" evidence="5"/>
<dbReference type="EMBL" id="JRPE02000004">
    <property type="protein sequence ID" value="TLD92897.1"/>
    <property type="molecule type" value="Genomic_DNA"/>
</dbReference>
<evidence type="ECO:0000256" key="1">
    <source>
        <dbReference type="ARBA" id="ARBA00001933"/>
    </source>
</evidence>
<dbReference type="GO" id="GO:0030170">
    <property type="term" value="F:pyridoxal phosphate binding"/>
    <property type="evidence" value="ECO:0007669"/>
    <property type="project" value="InterPro"/>
</dbReference>
<dbReference type="GO" id="GO:0009016">
    <property type="term" value="F:succinyldiaminopimelate transaminase activity"/>
    <property type="evidence" value="ECO:0007669"/>
    <property type="project" value="UniProtKB-EC"/>
</dbReference>
<reference evidence="5 6" key="1">
    <citation type="journal article" date="2014" name="Genome Announc.">
        <title>Draft genome sequences of eight enterohepatic helicobacter species isolated from both laboratory and wild rodents.</title>
        <authorList>
            <person name="Sheh A."/>
            <person name="Shen Z."/>
            <person name="Fox J.G."/>
        </authorList>
    </citation>
    <scope>NUCLEOTIDE SEQUENCE [LARGE SCALE GENOMIC DNA]</scope>
    <source>
        <strain evidence="5 6">MIT 96-1001</strain>
    </source>
</reference>
<sequence length="397" mass="45245">MLSQFESYPFEKLRTLLSHSTPPQDSEIFTLTIGEPQFPTPQNIIESLQHNAPLLNKYPKSSGESYLKDAQLSFIKQRYKISLTQEQIIPTFGTREVLFNFPQFYLYGKANPTIAYPNPFYQIYEGAALASKAKVIYMNLTKENDFTPHLTESQLKEVDIVILNSPNNPTGKAMDMPSLIQWVENALRYDFVILSDECYSEIYSNSPPPSILEASIQANNKNFKNIIVLNSISKRSCAPGLRSGFVAGDSEILKAYNLYRTYLGCALPLPLQKAAATAWQDMQSPESSRKIYAKNLALAQEILGQWFLDRDCKIYPYTFYVWLEVGDDEAFCKFAYEKCGVLTLPGSYLGRENQGRGYVRIALVYDNDTTQKALLKLKEALTLYKKLYKTLDKKEQE</sequence>
<dbReference type="InterPro" id="IPR015422">
    <property type="entry name" value="PyrdxlP-dep_Trfase_small"/>
</dbReference>
<dbReference type="PANTHER" id="PTHR42832:SF3">
    <property type="entry name" value="L-GLUTAMINE--4-(METHYLSULFANYL)-2-OXOBUTANOATE AMINOTRANSFERASE"/>
    <property type="match status" value="1"/>
</dbReference>
<gene>
    <name evidence="5" type="ORF">LS74_004245</name>
</gene>
<keyword evidence="6" id="KW-1185">Reference proteome</keyword>
<dbReference type="InterPro" id="IPR015424">
    <property type="entry name" value="PyrdxlP-dep_Trfase"/>
</dbReference>
<dbReference type="Proteomes" id="UP000029921">
    <property type="component" value="Unassembled WGS sequence"/>
</dbReference>
<dbReference type="AlphaFoldDB" id="A0A4U8T2X9"/>
<dbReference type="Pfam" id="PF00155">
    <property type="entry name" value="Aminotran_1_2"/>
    <property type="match status" value="1"/>
</dbReference>
<dbReference type="InterPro" id="IPR050881">
    <property type="entry name" value="LL-DAP_aminotransferase"/>
</dbReference>
<evidence type="ECO:0000256" key="3">
    <source>
        <dbReference type="ARBA" id="ARBA00022679"/>
    </source>
</evidence>
<dbReference type="RefSeq" id="WP_034587213.1">
    <property type="nucleotide sequence ID" value="NZ_JRPE02000004.1"/>
</dbReference>
<dbReference type="PANTHER" id="PTHR42832">
    <property type="entry name" value="AMINO ACID AMINOTRANSFERASE"/>
    <property type="match status" value="1"/>
</dbReference>
<dbReference type="SUPFAM" id="SSF53383">
    <property type="entry name" value="PLP-dependent transferases"/>
    <property type="match status" value="1"/>
</dbReference>
<comment type="caution">
    <text evidence="5">The sequence shown here is derived from an EMBL/GenBank/DDBJ whole genome shotgun (WGS) entry which is preliminary data.</text>
</comment>
<evidence type="ECO:0000313" key="6">
    <source>
        <dbReference type="Proteomes" id="UP000029921"/>
    </source>
</evidence>
<dbReference type="Gene3D" id="3.90.1150.10">
    <property type="entry name" value="Aspartate Aminotransferase, domain 1"/>
    <property type="match status" value="1"/>
</dbReference>
<accession>A0A4U8T2X9</accession>
<proteinExistence type="predicted"/>
<feature type="domain" description="Aminotransferase class I/classII large" evidence="4">
    <location>
        <begin position="28"/>
        <end position="373"/>
    </location>
</feature>
<name>A0A4U8T2X9_9HELI</name>
<dbReference type="Gene3D" id="3.40.640.10">
    <property type="entry name" value="Type I PLP-dependent aspartate aminotransferase-like (Major domain)"/>
    <property type="match status" value="1"/>
</dbReference>
<evidence type="ECO:0000313" key="5">
    <source>
        <dbReference type="EMBL" id="TLD92897.1"/>
    </source>
</evidence>
<organism evidence="5 6">
    <name type="scientific">Helicobacter magdeburgensis</name>
    <dbReference type="NCBI Taxonomy" id="471858"/>
    <lineage>
        <taxon>Bacteria</taxon>
        <taxon>Pseudomonadati</taxon>
        <taxon>Campylobacterota</taxon>
        <taxon>Epsilonproteobacteria</taxon>
        <taxon>Campylobacterales</taxon>
        <taxon>Helicobacteraceae</taxon>
        <taxon>Helicobacter</taxon>
    </lineage>
</organism>
<keyword evidence="3 5" id="KW-0808">Transferase</keyword>
<evidence type="ECO:0000256" key="2">
    <source>
        <dbReference type="ARBA" id="ARBA00022576"/>
    </source>
</evidence>
<dbReference type="InterPro" id="IPR015421">
    <property type="entry name" value="PyrdxlP-dep_Trfase_major"/>
</dbReference>
<keyword evidence="2 5" id="KW-0032">Aminotransferase</keyword>
<comment type="cofactor">
    <cofactor evidence="1">
        <name>pyridoxal 5'-phosphate</name>
        <dbReference type="ChEBI" id="CHEBI:597326"/>
    </cofactor>
</comment>
<dbReference type="InterPro" id="IPR004839">
    <property type="entry name" value="Aminotransferase_I/II_large"/>
</dbReference>
<dbReference type="NCBIfam" id="NF004494">
    <property type="entry name" value="PRK05839.1"/>
    <property type="match status" value="1"/>
</dbReference>